<dbReference type="STRING" id="212717.CTC_02407"/>
<accession>Q891G9</accession>
<dbReference type="HOGENOM" id="CLU_145230_0_0_9"/>
<reference evidence="1 2" key="1">
    <citation type="journal article" date="2003" name="Proc. Natl. Acad. Sci. U.S.A.">
        <title>The genome sequence of Clostridium tetani, the causative agent of tetanus disease.</title>
        <authorList>
            <person name="Brueggemann H."/>
            <person name="Baumer S."/>
            <person name="Fricke W.F."/>
            <person name="Wiezer A."/>
            <person name="Liesegang H."/>
            <person name="Decker I."/>
            <person name="Herzberg C."/>
            <person name="Martinez-Arias R."/>
            <person name="Merkl R."/>
            <person name="Henne A."/>
            <person name="Gottschalk G."/>
        </authorList>
    </citation>
    <scope>NUCLEOTIDE SEQUENCE [LARGE SCALE GENOMIC DNA]</scope>
    <source>
        <strain evidence="2">Massachusetts / E88</strain>
    </source>
</reference>
<sequence>MTVLSLKEVKLLMNDTQKNDLFYVCCLIEFIGRKTKNRRSIIVQKLGKKELIRQLDIAEANHCLSFEQVSDEIIEYFNIQEGDFHTVESCKYNVPSVQAIGKVYHRLIISIISEQDNLVDVLFEVFNSFISDEISDFNSSVYYSNPEYLKYSYLEGRLLD</sequence>
<dbReference type="KEGG" id="ctc:CTC_02407"/>
<evidence type="ECO:0000313" key="2">
    <source>
        <dbReference type="Proteomes" id="UP000001412"/>
    </source>
</evidence>
<name>Q891G9_CLOTE</name>
<gene>
    <name evidence="1" type="ordered locus">CTC_02407</name>
</gene>
<dbReference type="EMBL" id="AE015927">
    <property type="protein sequence ID" value="AAO36876.1"/>
    <property type="molecule type" value="Genomic_DNA"/>
</dbReference>
<dbReference type="AlphaFoldDB" id="Q891G9"/>
<protein>
    <submittedName>
        <fullName evidence="1">Uncharacterized protein</fullName>
    </submittedName>
</protein>
<keyword evidence="2" id="KW-1185">Reference proteome</keyword>
<organism evidence="1 2">
    <name type="scientific">Clostridium tetani (strain Massachusetts / E88)</name>
    <dbReference type="NCBI Taxonomy" id="212717"/>
    <lineage>
        <taxon>Bacteria</taxon>
        <taxon>Bacillati</taxon>
        <taxon>Bacillota</taxon>
        <taxon>Clostridia</taxon>
        <taxon>Eubacteriales</taxon>
        <taxon>Clostridiaceae</taxon>
        <taxon>Clostridium</taxon>
    </lineage>
</organism>
<dbReference type="Proteomes" id="UP000001412">
    <property type="component" value="Chromosome"/>
</dbReference>
<proteinExistence type="predicted"/>
<evidence type="ECO:0000313" key="1">
    <source>
        <dbReference type="EMBL" id="AAO36876.1"/>
    </source>
</evidence>